<protein>
    <recommendedName>
        <fullName evidence="12">ATP-dependent DNA helicase PIF1</fullName>
        <ecNumber evidence="12">5.6.2.3</ecNumber>
    </recommendedName>
    <alternativeName>
        <fullName evidence="12">DNA 5'-3' helicase PIF1</fullName>
    </alternativeName>
    <alternativeName>
        <fullName evidence="12">DNA repair and recombination helicase PIF1</fullName>
    </alternativeName>
</protein>
<dbReference type="GO" id="GO:0005634">
    <property type="term" value="C:nucleus"/>
    <property type="evidence" value="ECO:0007669"/>
    <property type="project" value="UniProtKB-SubCell"/>
</dbReference>
<dbReference type="GO" id="GO:0006310">
    <property type="term" value="P:DNA recombination"/>
    <property type="evidence" value="ECO:0007669"/>
    <property type="project" value="UniProtKB-UniRule"/>
</dbReference>
<keyword evidence="11 12" id="KW-0539">Nucleus</keyword>
<dbReference type="EC" id="5.6.2.3" evidence="12"/>
<keyword evidence="10 12" id="KW-0413">Isomerase</keyword>
<evidence type="ECO:0000256" key="7">
    <source>
        <dbReference type="ARBA" id="ARBA00023128"/>
    </source>
</evidence>
<dbReference type="AlphaFoldDB" id="A0A4Y9Z7V2"/>
<evidence type="ECO:0000313" key="16">
    <source>
        <dbReference type="Proteomes" id="UP000298390"/>
    </source>
</evidence>
<dbReference type="GO" id="GO:0016887">
    <property type="term" value="F:ATP hydrolysis activity"/>
    <property type="evidence" value="ECO:0007669"/>
    <property type="project" value="RHEA"/>
</dbReference>
<organism evidence="15 16">
    <name type="scientific">Rhodofomes roseus</name>
    <dbReference type="NCBI Taxonomy" id="34475"/>
    <lineage>
        <taxon>Eukaryota</taxon>
        <taxon>Fungi</taxon>
        <taxon>Dikarya</taxon>
        <taxon>Basidiomycota</taxon>
        <taxon>Agaricomycotina</taxon>
        <taxon>Agaricomycetes</taxon>
        <taxon>Polyporales</taxon>
        <taxon>Rhodofomes</taxon>
    </lineage>
</organism>
<evidence type="ECO:0000256" key="1">
    <source>
        <dbReference type="ARBA" id="ARBA00022741"/>
    </source>
</evidence>
<evidence type="ECO:0000256" key="9">
    <source>
        <dbReference type="ARBA" id="ARBA00023204"/>
    </source>
</evidence>
<keyword evidence="7 12" id="KW-0496">Mitochondrion</keyword>
<dbReference type="Pfam" id="PF05970">
    <property type="entry name" value="PIF1"/>
    <property type="match status" value="1"/>
</dbReference>
<dbReference type="CDD" id="cd18809">
    <property type="entry name" value="SF1_C_RecD"/>
    <property type="match status" value="1"/>
</dbReference>
<dbReference type="STRING" id="34475.A0A4Y9Z7V2"/>
<dbReference type="GO" id="GO:0000723">
    <property type="term" value="P:telomere maintenance"/>
    <property type="evidence" value="ECO:0007669"/>
    <property type="project" value="InterPro"/>
</dbReference>
<keyword evidence="9 12" id="KW-0234">DNA repair</keyword>
<accession>A0A4Y9Z7V2</accession>
<dbReference type="Proteomes" id="UP000298390">
    <property type="component" value="Unassembled WGS sequence"/>
</dbReference>
<keyword evidence="3 12" id="KW-0378">Hydrolase</keyword>
<comment type="cofactor">
    <cofactor evidence="12">
        <name>Mg(2+)</name>
        <dbReference type="ChEBI" id="CHEBI:18420"/>
    </cofactor>
</comment>
<feature type="domain" description="AAA+ ATPase" evidence="14">
    <location>
        <begin position="79"/>
        <end position="391"/>
    </location>
</feature>
<evidence type="ECO:0000256" key="11">
    <source>
        <dbReference type="ARBA" id="ARBA00023242"/>
    </source>
</evidence>
<keyword evidence="4 12" id="KW-0347">Helicase</keyword>
<feature type="compositionally biased region" description="Basic and acidic residues" evidence="13">
    <location>
        <begin position="1"/>
        <end position="13"/>
    </location>
</feature>
<feature type="region of interest" description="Disordered" evidence="13">
    <location>
        <begin position="531"/>
        <end position="554"/>
    </location>
</feature>
<keyword evidence="6 12" id="KW-0238">DNA-binding</keyword>
<comment type="caution">
    <text evidence="15">The sequence shown here is derived from an EMBL/GenBank/DDBJ whole genome shotgun (WGS) entry which is preliminary data.</text>
</comment>
<dbReference type="GO" id="GO:0005524">
    <property type="term" value="F:ATP binding"/>
    <property type="evidence" value="ECO:0007669"/>
    <property type="project" value="UniProtKB-UniRule"/>
</dbReference>
<evidence type="ECO:0000256" key="10">
    <source>
        <dbReference type="ARBA" id="ARBA00023235"/>
    </source>
</evidence>
<dbReference type="PANTHER" id="PTHR47642">
    <property type="entry name" value="ATP-DEPENDENT DNA HELICASE"/>
    <property type="match status" value="1"/>
</dbReference>
<evidence type="ECO:0000256" key="8">
    <source>
        <dbReference type="ARBA" id="ARBA00023172"/>
    </source>
</evidence>
<feature type="binding site" evidence="12">
    <location>
        <begin position="87"/>
        <end position="94"/>
    </location>
    <ligand>
        <name>ATP</name>
        <dbReference type="ChEBI" id="CHEBI:30616"/>
    </ligand>
</feature>
<evidence type="ECO:0000256" key="6">
    <source>
        <dbReference type="ARBA" id="ARBA00023125"/>
    </source>
</evidence>
<name>A0A4Y9Z7V2_9APHY</name>
<dbReference type="HAMAP" id="MF_03176">
    <property type="entry name" value="PIF1"/>
    <property type="match status" value="1"/>
</dbReference>
<dbReference type="InterPro" id="IPR010285">
    <property type="entry name" value="DNA_helicase_pif1-like_DEAD"/>
</dbReference>
<dbReference type="Pfam" id="PF21530">
    <property type="entry name" value="Pif1_2B_dom"/>
    <property type="match status" value="1"/>
</dbReference>
<evidence type="ECO:0000256" key="12">
    <source>
        <dbReference type="HAMAP-Rule" id="MF_03176"/>
    </source>
</evidence>
<evidence type="ECO:0000256" key="3">
    <source>
        <dbReference type="ARBA" id="ARBA00022801"/>
    </source>
</evidence>
<keyword evidence="5 12" id="KW-0067">ATP-binding</keyword>
<dbReference type="InterPro" id="IPR003593">
    <property type="entry name" value="AAA+_ATPase"/>
</dbReference>
<dbReference type="CDD" id="cd18037">
    <property type="entry name" value="DEXSc_Pif1_like"/>
    <property type="match status" value="1"/>
</dbReference>
<comment type="similarity">
    <text evidence="12">Belongs to the helicase family. PIF1 subfamily.</text>
</comment>
<feature type="DNA-binding region" evidence="12">
    <location>
        <begin position="491"/>
        <end position="510"/>
    </location>
</feature>
<keyword evidence="2 12" id="KW-0227">DNA damage</keyword>
<dbReference type="EMBL" id="SEKV01000001">
    <property type="protein sequence ID" value="TFY70117.1"/>
    <property type="molecule type" value="Genomic_DNA"/>
</dbReference>
<comment type="subunit">
    <text evidence="12">Monomer.</text>
</comment>
<dbReference type="GO" id="GO:0005739">
    <property type="term" value="C:mitochondrion"/>
    <property type="evidence" value="ECO:0007669"/>
    <property type="project" value="UniProtKB-SubCell"/>
</dbReference>
<evidence type="ECO:0000256" key="5">
    <source>
        <dbReference type="ARBA" id="ARBA00022840"/>
    </source>
</evidence>
<dbReference type="InterPro" id="IPR027417">
    <property type="entry name" value="P-loop_NTPase"/>
</dbReference>
<dbReference type="InterPro" id="IPR049163">
    <property type="entry name" value="Pif1-like_2B_dom"/>
</dbReference>
<dbReference type="GO" id="GO:0043139">
    <property type="term" value="F:5'-3' DNA helicase activity"/>
    <property type="evidence" value="ECO:0007669"/>
    <property type="project" value="UniProtKB-UniRule"/>
</dbReference>
<evidence type="ECO:0000256" key="4">
    <source>
        <dbReference type="ARBA" id="ARBA00022806"/>
    </source>
</evidence>
<dbReference type="SUPFAM" id="SSF52540">
    <property type="entry name" value="P-loop containing nucleoside triphosphate hydrolases"/>
    <property type="match status" value="2"/>
</dbReference>
<dbReference type="Gene3D" id="3.40.50.300">
    <property type="entry name" value="P-loop containing nucleotide triphosphate hydrolases"/>
    <property type="match status" value="1"/>
</dbReference>
<comment type="catalytic activity">
    <reaction evidence="12">
        <text>ATP + H2O = ADP + phosphate + H(+)</text>
        <dbReference type="Rhea" id="RHEA:13065"/>
        <dbReference type="ChEBI" id="CHEBI:15377"/>
        <dbReference type="ChEBI" id="CHEBI:15378"/>
        <dbReference type="ChEBI" id="CHEBI:30616"/>
        <dbReference type="ChEBI" id="CHEBI:43474"/>
        <dbReference type="ChEBI" id="CHEBI:456216"/>
        <dbReference type="EC" id="5.6.2.3"/>
    </reaction>
</comment>
<dbReference type="InterPro" id="IPR048293">
    <property type="entry name" value="PIF1_RRM3_pfh1"/>
</dbReference>
<keyword evidence="8 12" id="KW-0233">DNA recombination</keyword>
<sequence>MSLIISHEEHVNEEAAQPRPGHALSSTRDNGRTARAPKIQDEPSATVGSVTTASMVKDMSEPKITLSPEQHAVLNLVKSGQNVFFTGSAGTGKSVLLREIIQHCGGRHSNSLAITAATGIAAVNIGGCTLHSWAGIGLGKESKEQIIGKLLGHDKYLRHKERFMPDGQKTDTRVVSRWKQVKTLIVDEISMIDGDLFDKLEFIGRGIRSNPRPFGGIQLVLSGDFCQLPPVPDSGQQSAKFAFDADSWGACVGRPVVLRPFVDMLNSMRFGHLTPETIVEFKKLSRKVTYDDGIDPTDLFPTRREVEIANNARLAQLPDSPHRYLAIDRSGRDGNGNEITAERARNLLDRLVAPKELVLKTGAQVMLIKNLVQGELVNGSVGRVVAFSTPRDAHARGVDIARTQLADGSREKISEDVLEIDYQFPIVDFPAKRRTLCIPASFEVINGEGRVEAARDQIPLILAWALSIHKSQGQTLERVRVNLGRVFEKGQAYVALSRATSMNTLEVHGFDPTKVVAHPRVLQWMSQMTGVDPRLQEEEEPEEDREYWDEFDYN</sequence>
<comment type="function">
    <text evidence="12">DNA-dependent ATPase and 5'-3' DNA helicase required for the maintenance of both mitochondrial and nuclear genome stability.</text>
</comment>
<dbReference type="InterPro" id="IPR051055">
    <property type="entry name" value="PIF1_helicase"/>
</dbReference>
<keyword evidence="1 12" id="KW-0547">Nucleotide-binding</keyword>
<comment type="subcellular location">
    <subcellularLocation>
        <location evidence="12">Nucleus</location>
    </subcellularLocation>
    <subcellularLocation>
        <location evidence="12">Mitochondrion</location>
    </subcellularLocation>
</comment>
<reference evidence="15 16" key="1">
    <citation type="submission" date="2019-01" db="EMBL/GenBank/DDBJ databases">
        <title>Genome sequencing of the rare red list fungi Fomitopsis rosea.</title>
        <authorList>
            <person name="Buettner E."/>
            <person name="Kellner H."/>
        </authorList>
    </citation>
    <scope>NUCLEOTIDE SEQUENCE [LARGE SCALE GENOMIC DNA]</scope>
    <source>
        <strain evidence="15 16">DSM 105464</strain>
    </source>
</reference>
<evidence type="ECO:0000256" key="2">
    <source>
        <dbReference type="ARBA" id="ARBA00022763"/>
    </source>
</evidence>
<feature type="compositionally biased region" description="Acidic residues" evidence="13">
    <location>
        <begin position="537"/>
        <end position="554"/>
    </location>
</feature>
<dbReference type="PANTHER" id="PTHR47642:SF5">
    <property type="entry name" value="ATP-DEPENDENT DNA HELICASE"/>
    <property type="match status" value="1"/>
</dbReference>
<evidence type="ECO:0000313" key="15">
    <source>
        <dbReference type="EMBL" id="TFY70117.1"/>
    </source>
</evidence>
<evidence type="ECO:0000259" key="14">
    <source>
        <dbReference type="SMART" id="SM00382"/>
    </source>
</evidence>
<feature type="region of interest" description="Disordered" evidence="13">
    <location>
        <begin position="1"/>
        <end position="46"/>
    </location>
</feature>
<proteinExistence type="inferred from homology"/>
<gene>
    <name evidence="12" type="primary">PIF1</name>
    <name evidence="15" type="ORF">EVJ58_g60</name>
</gene>
<evidence type="ECO:0000256" key="13">
    <source>
        <dbReference type="SAM" id="MobiDB-lite"/>
    </source>
</evidence>
<dbReference type="GO" id="GO:0006281">
    <property type="term" value="P:DNA repair"/>
    <property type="evidence" value="ECO:0007669"/>
    <property type="project" value="UniProtKB-UniRule"/>
</dbReference>
<dbReference type="GO" id="GO:0003677">
    <property type="term" value="F:DNA binding"/>
    <property type="evidence" value="ECO:0007669"/>
    <property type="project" value="UniProtKB-KW"/>
</dbReference>
<dbReference type="SMART" id="SM00382">
    <property type="entry name" value="AAA"/>
    <property type="match status" value="1"/>
</dbReference>